<dbReference type="Proteomes" id="UP000887566">
    <property type="component" value="Unplaced"/>
</dbReference>
<keyword evidence="3" id="KW-1185">Reference proteome</keyword>
<keyword evidence="1" id="KW-0732">Signal</keyword>
<dbReference type="InterPro" id="IPR036179">
    <property type="entry name" value="Ig-like_dom_sf"/>
</dbReference>
<evidence type="ECO:0000259" key="2">
    <source>
        <dbReference type="PROSITE" id="PS50835"/>
    </source>
</evidence>
<organism evidence="3 4">
    <name type="scientific">Plectus sambesii</name>
    <dbReference type="NCBI Taxonomy" id="2011161"/>
    <lineage>
        <taxon>Eukaryota</taxon>
        <taxon>Metazoa</taxon>
        <taxon>Ecdysozoa</taxon>
        <taxon>Nematoda</taxon>
        <taxon>Chromadorea</taxon>
        <taxon>Plectida</taxon>
        <taxon>Plectina</taxon>
        <taxon>Plectoidea</taxon>
        <taxon>Plectidae</taxon>
        <taxon>Plectus</taxon>
    </lineage>
</organism>
<dbReference type="InterPro" id="IPR013783">
    <property type="entry name" value="Ig-like_fold"/>
</dbReference>
<dbReference type="WBParaSite" id="PSAMB.scaffold4916size13157.g25475.t1">
    <property type="protein sequence ID" value="PSAMB.scaffold4916size13157.g25475.t1"/>
    <property type="gene ID" value="PSAMB.scaffold4916size13157.g25475"/>
</dbReference>
<name>A0A914WPD0_9BILA</name>
<dbReference type="Pfam" id="PF07679">
    <property type="entry name" value="I-set"/>
    <property type="match status" value="1"/>
</dbReference>
<accession>A0A914WPD0</accession>
<sequence length="165" mass="17901">MTKLLVLVSSLCLISSIYAEFRVRLDGSSVRSGQRPVGAQAAVMCSVAGLDINLRPGMTWMKVGGNIASTGNVVVNKLDHFHLSMIITNGTIEDSGVYTCRASYANETKHESLDIHFFEELKFASQDQPVNAVAGADVNISCLISPMKSMQPNVFWQKGYAAITK</sequence>
<dbReference type="Gene3D" id="2.60.40.10">
    <property type="entry name" value="Immunoglobulins"/>
    <property type="match status" value="1"/>
</dbReference>
<dbReference type="AlphaFoldDB" id="A0A914WPD0"/>
<dbReference type="PROSITE" id="PS50835">
    <property type="entry name" value="IG_LIKE"/>
    <property type="match status" value="1"/>
</dbReference>
<reference evidence="4" key="1">
    <citation type="submission" date="2022-11" db="UniProtKB">
        <authorList>
            <consortium name="WormBaseParasite"/>
        </authorList>
    </citation>
    <scope>IDENTIFICATION</scope>
</reference>
<protein>
    <submittedName>
        <fullName evidence="4">Ig-like domain-containing protein</fullName>
    </submittedName>
</protein>
<dbReference type="InterPro" id="IPR013098">
    <property type="entry name" value="Ig_I-set"/>
</dbReference>
<evidence type="ECO:0000313" key="4">
    <source>
        <dbReference type="WBParaSite" id="PSAMB.scaffold4916size13157.g25475.t1"/>
    </source>
</evidence>
<dbReference type="SUPFAM" id="SSF48726">
    <property type="entry name" value="Immunoglobulin"/>
    <property type="match status" value="1"/>
</dbReference>
<evidence type="ECO:0000313" key="3">
    <source>
        <dbReference type="Proteomes" id="UP000887566"/>
    </source>
</evidence>
<dbReference type="InterPro" id="IPR007110">
    <property type="entry name" value="Ig-like_dom"/>
</dbReference>
<evidence type="ECO:0000256" key="1">
    <source>
        <dbReference type="SAM" id="SignalP"/>
    </source>
</evidence>
<feature type="domain" description="Ig-like" evidence="2">
    <location>
        <begin position="38"/>
        <end position="116"/>
    </location>
</feature>
<feature type="signal peptide" evidence="1">
    <location>
        <begin position="1"/>
        <end position="19"/>
    </location>
</feature>
<proteinExistence type="predicted"/>
<dbReference type="CDD" id="cd00096">
    <property type="entry name" value="Ig"/>
    <property type="match status" value="1"/>
</dbReference>
<feature type="chain" id="PRO_5037503704" evidence="1">
    <location>
        <begin position="20"/>
        <end position="165"/>
    </location>
</feature>